<keyword evidence="2 7" id="KW-0723">Serine/threonine-protein kinase</keyword>
<dbReference type="SUPFAM" id="SSF56112">
    <property type="entry name" value="Protein kinase-like (PK-like)"/>
    <property type="match status" value="1"/>
</dbReference>
<dbReference type="VEuPathDB" id="AmoebaDB:ACA1_170640"/>
<dbReference type="PANTHER" id="PTHR24346:SF77">
    <property type="entry name" value="SERINE THREONINE PROTEIN KINASE"/>
    <property type="match status" value="1"/>
</dbReference>
<comment type="similarity">
    <text evidence="7">Belongs to the protein kinase superfamily.</text>
</comment>
<dbReference type="OMA" id="IMFAVEY"/>
<dbReference type="EMBL" id="KB007834">
    <property type="protein sequence ID" value="ELR24296.1"/>
    <property type="molecule type" value="Genomic_DNA"/>
</dbReference>
<proteinExistence type="inferred from homology"/>
<dbReference type="PANTHER" id="PTHR24346">
    <property type="entry name" value="MAP/MICROTUBULE AFFINITY-REGULATING KINASE"/>
    <property type="match status" value="1"/>
</dbReference>
<dbReference type="GO" id="GO:0005737">
    <property type="term" value="C:cytoplasm"/>
    <property type="evidence" value="ECO:0007669"/>
    <property type="project" value="TreeGrafter"/>
</dbReference>
<dbReference type="SMART" id="SM00220">
    <property type="entry name" value="S_TKc"/>
    <property type="match status" value="1"/>
</dbReference>
<accession>L8HIR2</accession>
<dbReference type="CDD" id="cd14008">
    <property type="entry name" value="STKc_LKB1_CaMKK"/>
    <property type="match status" value="1"/>
</dbReference>
<evidence type="ECO:0000256" key="2">
    <source>
        <dbReference type="ARBA" id="ARBA00022527"/>
    </source>
</evidence>
<dbReference type="GO" id="GO:0035556">
    <property type="term" value="P:intracellular signal transduction"/>
    <property type="evidence" value="ECO:0007669"/>
    <property type="project" value="TreeGrafter"/>
</dbReference>
<evidence type="ECO:0000256" key="3">
    <source>
        <dbReference type="ARBA" id="ARBA00022741"/>
    </source>
</evidence>
<keyword evidence="3 6" id="KW-0547">Nucleotide-binding</keyword>
<gene>
    <name evidence="9" type="ORF">ACA1_170640</name>
</gene>
<evidence type="ECO:0000313" key="10">
    <source>
        <dbReference type="Proteomes" id="UP000011083"/>
    </source>
</evidence>
<keyword evidence="5 6" id="KW-0067">ATP-binding</keyword>
<dbReference type="GeneID" id="14925312"/>
<evidence type="ECO:0000256" key="4">
    <source>
        <dbReference type="ARBA" id="ARBA00022777"/>
    </source>
</evidence>
<keyword evidence="4 9" id="KW-0418">Kinase</keyword>
<keyword evidence="10" id="KW-1185">Reference proteome</keyword>
<dbReference type="Pfam" id="PF00069">
    <property type="entry name" value="Pkinase"/>
    <property type="match status" value="1"/>
</dbReference>
<sequence length="320" mass="36001">MANDGGDVEALETMKAVVEVDEDGNKSVNEYLLIKTIGKGSFAKVKLCLNTKDNELYAMKVCHKAMLAKRRRGLGNALDHIWREVDILKRLHHPNVVALKQVINDPQLLHLYIVFEYLELGPVMRDIDGTPLEMEFTRSYFYDVLQGLYYLHSRNVIHCDLKPDNLLVNAEGKVKIIDFGSSRYVGMETPESSEGLVCHEVLEGTPAFMAPELCSSAYSPAEASKFPRDVWALGVCLYCFVTGRLPFLADNVMEMYDKIKNDEPSFDGIDDESLVSLLRGAMEKDPSQRLTLTQIQEHPWVLATATFLSSSGEQEEDNES</sequence>
<evidence type="ECO:0000256" key="1">
    <source>
        <dbReference type="ARBA" id="ARBA00012513"/>
    </source>
</evidence>
<reference evidence="9 10" key="1">
    <citation type="journal article" date="2013" name="Genome Biol.">
        <title>Genome of Acanthamoeba castellanii highlights extensive lateral gene transfer and early evolution of tyrosine kinase signaling.</title>
        <authorList>
            <person name="Clarke M."/>
            <person name="Lohan A.J."/>
            <person name="Liu B."/>
            <person name="Lagkouvardos I."/>
            <person name="Roy S."/>
            <person name="Zafar N."/>
            <person name="Bertelli C."/>
            <person name="Schilde C."/>
            <person name="Kianianmomeni A."/>
            <person name="Burglin T.R."/>
            <person name="Frech C."/>
            <person name="Turcotte B."/>
            <person name="Kopec K.O."/>
            <person name="Synnott J.M."/>
            <person name="Choo C."/>
            <person name="Paponov I."/>
            <person name="Finkler A."/>
            <person name="Soon Heng Tan C."/>
            <person name="Hutchins A.P."/>
            <person name="Weinmeier T."/>
            <person name="Rattei T."/>
            <person name="Chu J.S."/>
            <person name="Gimenez G."/>
            <person name="Irimia M."/>
            <person name="Rigden D.J."/>
            <person name="Fitzpatrick D.A."/>
            <person name="Lorenzo-Morales J."/>
            <person name="Bateman A."/>
            <person name="Chiu C.H."/>
            <person name="Tang P."/>
            <person name="Hegemann P."/>
            <person name="Fromm H."/>
            <person name="Raoult D."/>
            <person name="Greub G."/>
            <person name="Miranda-Saavedra D."/>
            <person name="Chen N."/>
            <person name="Nash P."/>
            <person name="Ginger M.L."/>
            <person name="Horn M."/>
            <person name="Schaap P."/>
            <person name="Caler L."/>
            <person name="Loftus B."/>
        </authorList>
    </citation>
    <scope>NUCLEOTIDE SEQUENCE [LARGE SCALE GENOMIC DNA]</scope>
    <source>
        <strain evidence="9 10">Neff</strain>
    </source>
</reference>
<evidence type="ECO:0000256" key="5">
    <source>
        <dbReference type="ARBA" id="ARBA00022840"/>
    </source>
</evidence>
<evidence type="ECO:0000256" key="7">
    <source>
        <dbReference type="RuleBase" id="RU000304"/>
    </source>
</evidence>
<dbReference type="FunFam" id="1.10.510.10:FF:000571">
    <property type="entry name" value="Maternal embryonic leucine zipper kinase"/>
    <property type="match status" value="1"/>
</dbReference>
<keyword evidence="4 9" id="KW-0808">Transferase</keyword>
<dbReference type="RefSeq" id="XP_004353993.1">
    <property type="nucleotide sequence ID" value="XM_004353941.1"/>
</dbReference>
<evidence type="ECO:0000313" key="9">
    <source>
        <dbReference type="EMBL" id="ELR24296.1"/>
    </source>
</evidence>
<dbReference type="PROSITE" id="PS00107">
    <property type="entry name" value="PROTEIN_KINASE_ATP"/>
    <property type="match status" value="1"/>
</dbReference>
<evidence type="ECO:0000259" key="8">
    <source>
        <dbReference type="PROSITE" id="PS50011"/>
    </source>
</evidence>
<feature type="domain" description="Protein kinase" evidence="8">
    <location>
        <begin position="31"/>
        <end position="301"/>
    </location>
</feature>
<organism evidence="9 10">
    <name type="scientific">Acanthamoeba castellanii (strain ATCC 30010 / Neff)</name>
    <dbReference type="NCBI Taxonomy" id="1257118"/>
    <lineage>
        <taxon>Eukaryota</taxon>
        <taxon>Amoebozoa</taxon>
        <taxon>Discosea</taxon>
        <taxon>Longamoebia</taxon>
        <taxon>Centramoebida</taxon>
        <taxon>Acanthamoebidae</taxon>
        <taxon>Acanthamoeba</taxon>
    </lineage>
</organism>
<feature type="binding site" evidence="6">
    <location>
        <position position="60"/>
    </location>
    <ligand>
        <name>ATP</name>
        <dbReference type="ChEBI" id="CHEBI:30616"/>
    </ligand>
</feature>
<dbReference type="Proteomes" id="UP000011083">
    <property type="component" value="Unassembled WGS sequence"/>
</dbReference>
<dbReference type="Gene3D" id="1.10.510.10">
    <property type="entry name" value="Transferase(Phosphotransferase) domain 1"/>
    <property type="match status" value="1"/>
</dbReference>
<dbReference type="PROSITE" id="PS50011">
    <property type="entry name" value="PROTEIN_KINASE_DOM"/>
    <property type="match status" value="1"/>
</dbReference>
<dbReference type="OrthoDB" id="68483at2759"/>
<protein>
    <recommendedName>
        <fullName evidence="1">non-specific serine/threonine protein kinase</fullName>
        <ecNumber evidence="1">2.7.11.1</ecNumber>
    </recommendedName>
</protein>
<dbReference type="InterPro" id="IPR000719">
    <property type="entry name" value="Prot_kinase_dom"/>
</dbReference>
<name>L8HIR2_ACACF</name>
<dbReference type="InterPro" id="IPR008271">
    <property type="entry name" value="Ser/Thr_kinase_AS"/>
</dbReference>
<dbReference type="GO" id="GO:0004674">
    <property type="term" value="F:protein serine/threonine kinase activity"/>
    <property type="evidence" value="ECO:0007669"/>
    <property type="project" value="UniProtKB-KW"/>
</dbReference>
<dbReference type="InterPro" id="IPR011009">
    <property type="entry name" value="Kinase-like_dom_sf"/>
</dbReference>
<dbReference type="AlphaFoldDB" id="L8HIR2"/>
<dbReference type="PROSITE" id="PS00108">
    <property type="entry name" value="PROTEIN_KINASE_ST"/>
    <property type="match status" value="1"/>
</dbReference>
<evidence type="ECO:0000256" key="6">
    <source>
        <dbReference type="PROSITE-ProRule" id="PRU10141"/>
    </source>
</evidence>
<dbReference type="InterPro" id="IPR017441">
    <property type="entry name" value="Protein_kinase_ATP_BS"/>
</dbReference>
<dbReference type="KEGG" id="acan:ACA1_170640"/>
<dbReference type="EC" id="2.7.11.1" evidence="1"/>
<dbReference type="STRING" id="1257118.L8HIR2"/>
<dbReference type="GO" id="GO:0005524">
    <property type="term" value="F:ATP binding"/>
    <property type="evidence" value="ECO:0007669"/>
    <property type="project" value="UniProtKB-UniRule"/>
</dbReference>